<dbReference type="CDD" id="cd04921">
    <property type="entry name" value="ACT_AKi-HSDH-ThrA-like_1"/>
    <property type="match status" value="1"/>
</dbReference>
<comment type="pathway">
    <text evidence="8">Amino-acid biosynthesis; L-lysine biosynthesis via DAP pathway; (S)-tetrahydrodipicolinate from L-aspartate: step 1/4.</text>
</comment>
<evidence type="ECO:0000256" key="1">
    <source>
        <dbReference type="ARBA" id="ARBA00010122"/>
    </source>
</evidence>
<dbReference type="UniPathway" id="UPA00051">
    <property type="reaction ID" value="UER00462"/>
</dbReference>
<evidence type="ECO:0000313" key="11">
    <source>
        <dbReference type="Proteomes" id="UP000292580"/>
    </source>
</evidence>
<comment type="similarity">
    <text evidence="1 7">Belongs to the aspartokinase family.</text>
</comment>
<dbReference type="Proteomes" id="UP000292580">
    <property type="component" value="Unassembled WGS sequence"/>
</dbReference>
<dbReference type="GO" id="GO:0009090">
    <property type="term" value="P:homoserine biosynthetic process"/>
    <property type="evidence" value="ECO:0007669"/>
    <property type="project" value="TreeGrafter"/>
</dbReference>
<evidence type="ECO:0000259" key="9">
    <source>
        <dbReference type="PROSITE" id="PS51671"/>
    </source>
</evidence>
<dbReference type="FunFam" id="3.30.2130.10:FF:000001">
    <property type="entry name" value="Bifunctional aspartokinase/homoserine dehydrogenase"/>
    <property type="match status" value="1"/>
</dbReference>
<dbReference type="GO" id="GO:0004072">
    <property type="term" value="F:aspartate kinase activity"/>
    <property type="evidence" value="ECO:0007669"/>
    <property type="project" value="UniProtKB-EC"/>
</dbReference>
<dbReference type="GO" id="GO:0005829">
    <property type="term" value="C:cytosol"/>
    <property type="evidence" value="ECO:0007669"/>
    <property type="project" value="TreeGrafter"/>
</dbReference>
<name>A0A483CUN0_9EURY</name>
<keyword evidence="3" id="KW-0547">Nucleotide-binding</keyword>
<dbReference type="InterPro" id="IPR005260">
    <property type="entry name" value="Asp_kin_monofn"/>
</dbReference>
<dbReference type="GO" id="GO:0009089">
    <property type="term" value="P:lysine biosynthetic process via diaminopimelate"/>
    <property type="evidence" value="ECO:0007669"/>
    <property type="project" value="UniProtKB-UniPathway"/>
</dbReference>
<evidence type="ECO:0000256" key="7">
    <source>
        <dbReference type="RuleBase" id="RU003448"/>
    </source>
</evidence>
<dbReference type="PROSITE" id="PS51671">
    <property type="entry name" value="ACT"/>
    <property type="match status" value="2"/>
</dbReference>
<dbReference type="RefSeq" id="WP_130645673.1">
    <property type="nucleotide sequence ID" value="NZ_PGCL01000001.1"/>
</dbReference>
<dbReference type="PIRSF" id="PIRSF000726">
    <property type="entry name" value="Asp_kin"/>
    <property type="match status" value="1"/>
</dbReference>
<dbReference type="InterPro" id="IPR045865">
    <property type="entry name" value="ACT-like_dom_sf"/>
</dbReference>
<feature type="domain" description="ACT" evidence="9">
    <location>
        <begin position="319"/>
        <end position="390"/>
    </location>
</feature>
<dbReference type="OrthoDB" id="8904at2157"/>
<dbReference type="GO" id="GO:0005524">
    <property type="term" value="F:ATP binding"/>
    <property type="evidence" value="ECO:0007669"/>
    <property type="project" value="UniProtKB-KW"/>
</dbReference>
<reference evidence="10 11" key="1">
    <citation type="submission" date="2017-11" db="EMBL/GenBank/DDBJ databases">
        <title>Isolation and Characterization of Methanofollis Species from Methane Seep Offshore SW Taiwan.</title>
        <authorList>
            <person name="Teng N.-H."/>
            <person name="Lai M.-C."/>
            <person name="Chen S.-C."/>
        </authorList>
    </citation>
    <scope>NUCLEOTIDE SEQUENCE [LARGE SCALE GENOMIC DNA]</scope>
    <source>
        <strain evidence="10 11">FWC-SCC2</strain>
    </source>
</reference>
<dbReference type="EC" id="2.7.2.4" evidence="7"/>
<dbReference type="Gene3D" id="3.30.2130.10">
    <property type="entry name" value="VC0802-like"/>
    <property type="match status" value="1"/>
</dbReference>
<dbReference type="PANTHER" id="PTHR21499:SF59">
    <property type="entry name" value="ASPARTOKINASE"/>
    <property type="match status" value="1"/>
</dbReference>
<evidence type="ECO:0000256" key="8">
    <source>
        <dbReference type="RuleBase" id="RU004249"/>
    </source>
</evidence>
<evidence type="ECO:0000256" key="4">
    <source>
        <dbReference type="ARBA" id="ARBA00022777"/>
    </source>
</evidence>
<dbReference type="UniPathway" id="UPA00034">
    <property type="reaction ID" value="UER00015"/>
</dbReference>
<keyword evidence="11" id="KW-1185">Reference proteome</keyword>
<dbReference type="UniPathway" id="UPA00050">
    <property type="reaction ID" value="UER00461"/>
</dbReference>
<dbReference type="InterPro" id="IPR054352">
    <property type="entry name" value="ACT_Aspartokinase"/>
</dbReference>
<dbReference type="Gene3D" id="3.40.1160.10">
    <property type="entry name" value="Acetylglutamate kinase-like"/>
    <property type="match status" value="1"/>
</dbReference>
<proteinExistence type="inferred from homology"/>
<comment type="pathway">
    <text evidence="8">Amino-acid biosynthesis; L-threonine biosynthesis; L-threonine from L-aspartate: step 1/5.</text>
</comment>
<dbReference type="InterPro" id="IPR001341">
    <property type="entry name" value="Asp_kinase"/>
</dbReference>
<dbReference type="NCBIfam" id="TIGR00656">
    <property type="entry name" value="asp_kin_monofn"/>
    <property type="match status" value="1"/>
</dbReference>
<dbReference type="CDD" id="cd04924">
    <property type="entry name" value="ACT_AK-Arch_2"/>
    <property type="match status" value="1"/>
</dbReference>
<sequence length="463" mass="49534">MKFGGTSVGDAECISRVVDILHGYHAEGHEMAVVVSALSGVTDQLHAIAAEAESSVEEPPIASFIQAIRAKHMKTLVAVAPGQAEEVGAVIDARLKNLEHILTAVHALHELTRRSSDYIVSYGERLSALLVSAALRERGIASTALDGCEAGILTTARHGDALVLPQSDPRINSRILPLLMDSVPVITGYMGCTPEGIVTTLGRSGSDYSAAIVGRAIDADEVWIWTDVDGVMTSDPRIIENVRVLPYVSYREAMELSFFGAKVLHPKSIEPAMEKDIIVRVKNTFNPDHPGTIVRRQENRERRVVKAVTHIERVALVNVNGVQMIGRPGVAREIFSALGNAGINVMMISQASSQANISLIIDEGNLPEALEVLSGPVKSGIVREVTSDRNVVAVAVVGAGMAGTPGISGRIFTALGKAGVNVMMISQGSSEVNVSFVVRQDDSRMALQLLHDEFRLSEACDDE</sequence>
<evidence type="ECO:0000256" key="3">
    <source>
        <dbReference type="ARBA" id="ARBA00022741"/>
    </source>
</evidence>
<dbReference type="Gene3D" id="1.20.120.1320">
    <property type="entry name" value="Aspartokinase, catalytic domain"/>
    <property type="match status" value="1"/>
</dbReference>
<gene>
    <name evidence="10" type="ORF">CUJ86_00850</name>
</gene>
<dbReference type="PANTHER" id="PTHR21499">
    <property type="entry name" value="ASPARTATE KINASE"/>
    <property type="match status" value="1"/>
</dbReference>
<accession>A0A483CUN0</accession>
<dbReference type="SUPFAM" id="SSF55021">
    <property type="entry name" value="ACT-like"/>
    <property type="match status" value="2"/>
</dbReference>
<dbReference type="Gene3D" id="3.30.70.260">
    <property type="match status" value="1"/>
</dbReference>
<dbReference type="InterPro" id="IPR042199">
    <property type="entry name" value="AsparK_Bifunc_asparK/hSer_DH"/>
</dbReference>
<dbReference type="AlphaFoldDB" id="A0A483CUN0"/>
<dbReference type="Pfam" id="PF00696">
    <property type="entry name" value="AA_kinase"/>
    <property type="match status" value="1"/>
</dbReference>
<keyword evidence="8" id="KW-0028">Amino-acid biosynthesis</keyword>
<protein>
    <recommendedName>
        <fullName evidence="7">Aspartokinase</fullName>
        <ecNumber evidence="7">2.7.2.4</ecNumber>
    </recommendedName>
</protein>
<evidence type="ECO:0000256" key="6">
    <source>
        <dbReference type="ARBA" id="ARBA00047872"/>
    </source>
</evidence>
<dbReference type="InterPro" id="IPR002912">
    <property type="entry name" value="ACT_dom"/>
</dbReference>
<comment type="pathway">
    <text evidence="8">Amino-acid biosynthesis; L-methionine biosynthesis via de novo pathway; L-homoserine from L-aspartate: step 1/3.</text>
</comment>
<dbReference type="GO" id="GO:0009088">
    <property type="term" value="P:threonine biosynthetic process"/>
    <property type="evidence" value="ECO:0007669"/>
    <property type="project" value="UniProtKB-UniPathway"/>
</dbReference>
<keyword evidence="2 7" id="KW-0808">Transferase</keyword>
<organism evidence="10 11">
    <name type="scientific">Methanofollis fontis</name>
    <dbReference type="NCBI Taxonomy" id="2052832"/>
    <lineage>
        <taxon>Archaea</taxon>
        <taxon>Methanobacteriati</taxon>
        <taxon>Methanobacteriota</taxon>
        <taxon>Stenosarchaea group</taxon>
        <taxon>Methanomicrobia</taxon>
        <taxon>Methanomicrobiales</taxon>
        <taxon>Methanomicrobiaceae</taxon>
        <taxon>Methanofollis</taxon>
    </lineage>
</organism>
<evidence type="ECO:0000256" key="5">
    <source>
        <dbReference type="ARBA" id="ARBA00022840"/>
    </source>
</evidence>
<dbReference type="Pfam" id="PF22468">
    <property type="entry name" value="ACT_9"/>
    <property type="match status" value="2"/>
</dbReference>
<feature type="domain" description="ACT" evidence="9">
    <location>
        <begin position="396"/>
        <end position="463"/>
    </location>
</feature>
<evidence type="ECO:0000313" key="10">
    <source>
        <dbReference type="EMBL" id="TAJ45326.1"/>
    </source>
</evidence>
<dbReference type="SUPFAM" id="SSF53633">
    <property type="entry name" value="Carbamate kinase-like"/>
    <property type="match status" value="1"/>
</dbReference>
<evidence type="ECO:0000256" key="2">
    <source>
        <dbReference type="ARBA" id="ARBA00022679"/>
    </source>
</evidence>
<keyword evidence="5" id="KW-0067">ATP-binding</keyword>
<dbReference type="EMBL" id="PGCL01000001">
    <property type="protein sequence ID" value="TAJ45326.1"/>
    <property type="molecule type" value="Genomic_DNA"/>
</dbReference>
<dbReference type="InterPro" id="IPR036393">
    <property type="entry name" value="AceGlu_kinase-like_sf"/>
</dbReference>
<dbReference type="NCBIfam" id="TIGR00657">
    <property type="entry name" value="asp_kinases"/>
    <property type="match status" value="1"/>
</dbReference>
<keyword evidence="4 7" id="KW-0418">Kinase</keyword>
<comment type="caution">
    <text evidence="10">The sequence shown here is derived from an EMBL/GenBank/DDBJ whole genome shotgun (WGS) entry which is preliminary data.</text>
</comment>
<comment type="catalytic activity">
    <reaction evidence="6 7">
        <text>L-aspartate + ATP = 4-phospho-L-aspartate + ADP</text>
        <dbReference type="Rhea" id="RHEA:23776"/>
        <dbReference type="ChEBI" id="CHEBI:29991"/>
        <dbReference type="ChEBI" id="CHEBI:30616"/>
        <dbReference type="ChEBI" id="CHEBI:57535"/>
        <dbReference type="ChEBI" id="CHEBI:456216"/>
        <dbReference type="EC" id="2.7.2.4"/>
    </reaction>
</comment>
<dbReference type="NCBIfam" id="NF004938">
    <property type="entry name" value="PRK06291.1"/>
    <property type="match status" value="1"/>
</dbReference>
<dbReference type="InterPro" id="IPR001048">
    <property type="entry name" value="Asp/Glu/Uridylate_kinase"/>
</dbReference>